<organism evidence="1 2">
    <name type="scientific">Phytophthora sojae (strain P6497)</name>
    <name type="common">Soybean stem and root rot agent</name>
    <name type="synonym">Phytophthora megasperma f. sp. glycines</name>
    <dbReference type="NCBI Taxonomy" id="1094619"/>
    <lineage>
        <taxon>Eukaryota</taxon>
        <taxon>Sar</taxon>
        <taxon>Stramenopiles</taxon>
        <taxon>Oomycota</taxon>
        <taxon>Peronosporomycetes</taxon>
        <taxon>Peronosporales</taxon>
        <taxon>Peronosporaceae</taxon>
        <taxon>Phytophthora</taxon>
    </lineage>
</organism>
<gene>
    <name evidence="1" type="ORF">PHYSODRAFT_372769</name>
</gene>
<evidence type="ECO:0000313" key="1">
    <source>
        <dbReference type="EMBL" id="EGZ09273.1"/>
    </source>
</evidence>
<dbReference type="GeneID" id="20650385"/>
<protein>
    <submittedName>
        <fullName evidence="1">Uncharacterized protein</fullName>
    </submittedName>
</protein>
<dbReference type="EMBL" id="JH159160">
    <property type="protein sequence ID" value="EGZ09273.1"/>
    <property type="molecule type" value="Genomic_DNA"/>
</dbReference>
<dbReference type="KEGG" id="psoj:PHYSODRAFT_372769"/>
<proteinExistence type="predicted"/>
<dbReference type="RefSeq" id="XP_009535906.1">
    <property type="nucleotide sequence ID" value="XM_009537611.1"/>
</dbReference>
<name>G5A588_PHYSP</name>
<keyword evidence="2" id="KW-1185">Reference proteome</keyword>
<dbReference type="Proteomes" id="UP000002640">
    <property type="component" value="Unassembled WGS sequence"/>
</dbReference>
<sequence>YQIYAHIQPGYFLHGDCTHKRLIELMTPGNNADAVLVQEAVDFIGAAAQRWAGWKLPFANTRIQLFDY</sequence>
<dbReference type="InParanoid" id="G5A588"/>
<feature type="non-terminal residue" evidence="1">
    <location>
        <position position="1"/>
    </location>
</feature>
<accession>G5A588</accession>
<reference evidence="1 2" key="1">
    <citation type="journal article" date="2006" name="Science">
        <title>Phytophthora genome sequences uncover evolutionary origins and mechanisms of pathogenesis.</title>
        <authorList>
            <person name="Tyler B.M."/>
            <person name="Tripathy S."/>
            <person name="Zhang X."/>
            <person name="Dehal P."/>
            <person name="Jiang R.H."/>
            <person name="Aerts A."/>
            <person name="Arredondo F.D."/>
            <person name="Baxter L."/>
            <person name="Bensasson D."/>
            <person name="Beynon J.L."/>
            <person name="Chapman J."/>
            <person name="Damasceno C.M."/>
            <person name="Dorrance A.E."/>
            <person name="Dou D."/>
            <person name="Dickerman A.W."/>
            <person name="Dubchak I.L."/>
            <person name="Garbelotto M."/>
            <person name="Gijzen M."/>
            <person name="Gordon S.G."/>
            <person name="Govers F."/>
            <person name="Grunwald N.J."/>
            <person name="Huang W."/>
            <person name="Ivors K.L."/>
            <person name="Jones R.W."/>
            <person name="Kamoun S."/>
            <person name="Krampis K."/>
            <person name="Lamour K.H."/>
            <person name="Lee M.K."/>
            <person name="McDonald W.H."/>
            <person name="Medina M."/>
            <person name="Meijer H.J."/>
            <person name="Nordberg E.K."/>
            <person name="Maclean D.J."/>
            <person name="Ospina-Giraldo M.D."/>
            <person name="Morris P.F."/>
            <person name="Phuntumart V."/>
            <person name="Putnam N.H."/>
            <person name="Rash S."/>
            <person name="Rose J.K."/>
            <person name="Sakihama Y."/>
            <person name="Salamov A.A."/>
            <person name="Savidor A."/>
            <person name="Scheuring C.F."/>
            <person name="Smith B.M."/>
            <person name="Sobral B.W."/>
            <person name="Terry A."/>
            <person name="Torto-Alalibo T.A."/>
            <person name="Win J."/>
            <person name="Xu Z."/>
            <person name="Zhang H."/>
            <person name="Grigoriev I.V."/>
            <person name="Rokhsar D.S."/>
            <person name="Boore J.L."/>
        </authorList>
    </citation>
    <scope>NUCLEOTIDE SEQUENCE [LARGE SCALE GENOMIC DNA]</scope>
    <source>
        <strain evidence="1 2">P6497</strain>
    </source>
</reference>
<evidence type="ECO:0000313" key="2">
    <source>
        <dbReference type="Proteomes" id="UP000002640"/>
    </source>
</evidence>
<feature type="non-terminal residue" evidence="1">
    <location>
        <position position="68"/>
    </location>
</feature>
<dbReference type="AlphaFoldDB" id="G5A588"/>